<comment type="caution">
    <text evidence="10">The sequence shown here is derived from an EMBL/GenBank/DDBJ whole genome shotgun (WGS) entry which is preliminary data.</text>
</comment>
<feature type="region of interest" description="Disordered" evidence="5">
    <location>
        <begin position="456"/>
        <end position="486"/>
    </location>
</feature>
<keyword evidence="6" id="KW-0812">Transmembrane</keyword>
<feature type="domain" description="YknX-like beta-barrel" evidence="9">
    <location>
        <begin position="313"/>
        <end position="385"/>
    </location>
</feature>
<dbReference type="Gene3D" id="2.40.50.100">
    <property type="match status" value="1"/>
</dbReference>
<evidence type="ECO:0000259" key="8">
    <source>
        <dbReference type="Pfam" id="PF25967"/>
    </source>
</evidence>
<evidence type="ECO:0000256" key="4">
    <source>
        <dbReference type="SAM" id="Coils"/>
    </source>
</evidence>
<evidence type="ECO:0000256" key="2">
    <source>
        <dbReference type="ARBA" id="ARBA00009477"/>
    </source>
</evidence>
<evidence type="ECO:0000259" key="9">
    <source>
        <dbReference type="Pfam" id="PF25990"/>
    </source>
</evidence>
<dbReference type="Gene3D" id="1.10.287.470">
    <property type="entry name" value="Helix hairpin bin"/>
    <property type="match status" value="2"/>
</dbReference>
<dbReference type="InterPro" id="IPR006143">
    <property type="entry name" value="RND_pump_MFP"/>
</dbReference>
<dbReference type="SUPFAM" id="SSF111369">
    <property type="entry name" value="HlyD-like secretion proteins"/>
    <property type="match status" value="2"/>
</dbReference>
<dbReference type="Proteomes" id="UP000076925">
    <property type="component" value="Unassembled WGS sequence"/>
</dbReference>
<dbReference type="Gene3D" id="2.40.420.20">
    <property type="match status" value="1"/>
</dbReference>
<dbReference type="RefSeq" id="WP_017748428.1">
    <property type="nucleotide sequence ID" value="NZ_KQ976354.1"/>
</dbReference>
<dbReference type="PANTHER" id="PTHR32347:SF14">
    <property type="entry name" value="EFFLUX SYSTEM COMPONENT YKNX-RELATED"/>
    <property type="match status" value="1"/>
</dbReference>
<feature type="domain" description="YbhG-like alpha-helical hairpin" evidence="7">
    <location>
        <begin position="123"/>
        <end position="266"/>
    </location>
</feature>
<keyword evidence="3 4" id="KW-0175">Coiled coil</keyword>
<dbReference type="Pfam" id="PF25990">
    <property type="entry name" value="Beta-barrel_YknX"/>
    <property type="match status" value="1"/>
</dbReference>
<dbReference type="STRING" id="128403.WA1_11005"/>
<keyword evidence="6" id="KW-0472">Membrane</keyword>
<evidence type="ECO:0000256" key="6">
    <source>
        <dbReference type="SAM" id="Phobius"/>
    </source>
</evidence>
<dbReference type="GO" id="GO:0016020">
    <property type="term" value="C:membrane"/>
    <property type="evidence" value="ECO:0007669"/>
    <property type="project" value="InterPro"/>
</dbReference>
<dbReference type="AlphaFoldDB" id="A0A139XFX9"/>
<gene>
    <name evidence="10" type="ORF">WA1_11005</name>
</gene>
<dbReference type="PRINTS" id="PR01490">
    <property type="entry name" value="RTXTOXIND"/>
</dbReference>
<dbReference type="InterPro" id="IPR050465">
    <property type="entry name" value="UPF0194_transport"/>
</dbReference>
<name>A0A139XFX9_9CYAN</name>
<feature type="domain" description="Multidrug resistance protein MdtA-like C-terminal permuted SH3" evidence="8">
    <location>
        <begin position="394"/>
        <end position="455"/>
    </location>
</feature>
<feature type="coiled-coil region" evidence="4">
    <location>
        <begin position="200"/>
        <end position="263"/>
    </location>
</feature>
<proteinExistence type="inferred from homology"/>
<sequence>MTEVKEASGLENNTRPWKEADSVKRRVKIKIPKWAVGLLILGFLGGGGYLGVQQFMTSQRQEFRRRIQTAPVERANLPVTIAANGTVKPERSINVSPKNSGVLKKLLVKEGDRIRQGQLLAYMDDSNLRGQLTQAKGELANAQANLRLVLAGNRSEDVAKARADVVRNEAQLLQAKSRLDLASSRVKRLQGPVSEGAVSRDSLDEALTEERNAKDNLEQVRASLSVAKQELAKQQNGSRPEEIDQARAQVLSAQGRLQTTQEQINDTIIRAPFTGVVTRKYADPGAFVAPTTAGSDVSSATSSSILSLASQNQVTAKVAETNISQIKLGQSVTIKADAYPDKTFTGKVIQVAAQSTVEQNVTNFEVKSSLADPQNLLRSGMNVNIDFNVGQLNNALVIPTVAIVRQDNSSGVMVLSDSKEGNRKRPRFRPISTGVTVGNKTVVRSGLSEGEQVLLSFPPGSRPQQGMSPRMSPFGGGGSGLPRRVR</sequence>
<dbReference type="NCBIfam" id="TIGR01730">
    <property type="entry name" value="RND_mfp"/>
    <property type="match status" value="1"/>
</dbReference>
<dbReference type="EMBL" id="ANNX02000013">
    <property type="protein sequence ID" value="KYC43579.1"/>
    <property type="molecule type" value="Genomic_DNA"/>
</dbReference>
<dbReference type="GO" id="GO:0030313">
    <property type="term" value="C:cell envelope"/>
    <property type="evidence" value="ECO:0007669"/>
    <property type="project" value="UniProtKB-SubCell"/>
</dbReference>
<evidence type="ECO:0000256" key="1">
    <source>
        <dbReference type="ARBA" id="ARBA00004196"/>
    </source>
</evidence>
<dbReference type="InterPro" id="IPR058636">
    <property type="entry name" value="Beta-barrel_YknX"/>
</dbReference>
<dbReference type="GO" id="GO:0022857">
    <property type="term" value="F:transmembrane transporter activity"/>
    <property type="evidence" value="ECO:0007669"/>
    <property type="project" value="InterPro"/>
</dbReference>
<dbReference type="Pfam" id="PF25881">
    <property type="entry name" value="HH_YBHG"/>
    <property type="match status" value="1"/>
</dbReference>
<organism evidence="10 11">
    <name type="scientific">Scytonema hofmannii PCC 7110</name>
    <dbReference type="NCBI Taxonomy" id="128403"/>
    <lineage>
        <taxon>Bacteria</taxon>
        <taxon>Bacillati</taxon>
        <taxon>Cyanobacteriota</taxon>
        <taxon>Cyanophyceae</taxon>
        <taxon>Nostocales</taxon>
        <taxon>Scytonemataceae</taxon>
        <taxon>Scytonema</taxon>
    </lineage>
</organism>
<evidence type="ECO:0000313" key="11">
    <source>
        <dbReference type="Proteomes" id="UP000076925"/>
    </source>
</evidence>
<evidence type="ECO:0000256" key="3">
    <source>
        <dbReference type="ARBA" id="ARBA00023054"/>
    </source>
</evidence>
<dbReference type="PANTHER" id="PTHR32347">
    <property type="entry name" value="EFFLUX SYSTEM COMPONENT YKNX-RELATED"/>
    <property type="match status" value="1"/>
</dbReference>
<dbReference type="InterPro" id="IPR059052">
    <property type="entry name" value="HH_YbhG-like"/>
</dbReference>
<feature type="transmembrane region" description="Helical" evidence="6">
    <location>
        <begin position="34"/>
        <end position="52"/>
    </location>
</feature>
<keyword evidence="6" id="KW-1133">Transmembrane helix</keyword>
<keyword evidence="11" id="KW-1185">Reference proteome</keyword>
<reference evidence="10 11" key="1">
    <citation type="journal article" date="2013" name="Genome Biol. Evol.">
        <title>Genomes of Stigonematalean cyanobacteria (subsection V) and the evolution of oxygenic photosynthesis from prokaryotes to plastids.</title>
        <authorList>
            <person name="Dagan T."/>
            <person name="Roettger M."/>
            <person name="Stucken K."/>
            <person name="Landan G."/>
            <person name="Koch R."/>
            <person name="Major P."/>
            <person name="Gould S.B."/>
            <person name="Goremykin V.V."/>
            <person name="Rippka R."/>
            <person name="Tandeau de Marsac N."/>
            <person name="Gugger M."/>
            <person name="Lockhart P.J."/>
            <person name="Allen J.F."/>
            <person name="Brune I."/>
            <person name="Maus I."/>
            <person name="Puhler A."/>
            <person name="Martin W.F."/>
        </authorList>
    </citation>
    <scope>NUCLEOTIDE SEQUENCE [LARGE SCALE GENOMIC DNA]</scope>
    <source>
        <strain evidence="10 11">PCC 7110</strain>
    </source>
</reference>
<evidence type="ECO:0000259" key="7">
    <source>
        <dbReference type="Pfam" id="PF25881"/>
    </source>
</evidence>
<dbReference type="InterPro" id="IPR058627">
    <property type="entry name" value="MdtA-like_C"/>
</dbReference>
<accession>A0A139XFX9</accession>
<dbReference type="Gene3D" id="2.40.30.170">
    <property type="match status" value="1"/>
</dbReference>
<protein>
    <submittedName>
        <fullName evidence="10">Efflux transporter periplasmic adaptor subunit</fullName>
    </submittedName>
</protein>
<comment type="similarity">
    <text evidence="2">Belongs to the membrane fusion protein (MFP) (TC 8.A.1) family.</text>
</comment>
<dbReference type="Pfam" id="PF25967">
    <property type="entry name" value="RND-MFP_C"/>
    <property type="match status" value="1"/>
</dbReference>
<evidence type="ECO:0000256" key="5">
    <source>
        <dbReference type="SAM" id="MobiDB-lite"/>
    </source>
</evidence>
<comment type="subcellular location">
    <subcellularLocation>
        <location evidence="1">Cell envelope</location>
    </subcellularLocation>
</comment>
<dbReference type="OrthoDB" id="505602at2"/>
<evidence type="ECO:0000313" key="10">
    <source>
        <dbReference type="EMBL" id="KYC43579.1"/>
    </source>
</evidence>